<dbReference type="AlphaFoldDB" id="A0A378JAG8"/>
<gene>
    <name evidence="1" type="ORF">NCTC13292_02486</name>
</gene>
<sequence>MSREKRPVFFPTAAKQPTVILTNYIHFDGIGDFNHLLDIMEAFMPWTTQLGIRVVPLVLCLSEKRQMVVNKIEERCPGLQPFIFTVDGRYPPDLIPLFEEFVASNNKLQKMLNRALSIFQISTAITKEQKDLLLKFCQPNIPIVNISEQAGLRTTAMFSAMSQVDERDRPVSALKNINDRWMGLEDKTYCYGVKIKAPLEMNKAEAILTLENTDFMRVLLGHSDPQSTPSEETATEFLRTNQLIPAYLQSQMSIMKFIYFCLEQPSLAGSSDLTFYINNYDNLFHPRCKMEFTQELEASHVRLSATRVIEDEILVPLFEALLIQDPHFHHLKDLGITSIEINSNGNSRTMVLDSAGSTSPKRTIRILTDFNLNDHDYDYLFHIASSVVGVSGDNTLEKALSHDKLPVLQSEEKYTFERGMQALCQLAQDYLPDISAAVQEDLERFFTRKNMRLDKPSHWSELLAIDLAILLEHWQRVTGELRVKNNLYPNLDHIFYEALLHMSAAKGDIALLDLIYEYFPKIDFTIPNKLGNTVQTIAAENGHENYLQELSRLVDVQNTTAMEIEKKVVL</sequence>
<organism evidence="1 2">
    <name type="scientific">Legionella donaldsonii</name>
    <dbReference type="NCBI Taxonomy" id="45060"/>
    <lineage>
        <taxon>Bacteria</taxon>
        <taxon>Pseudomonadati</taxon>
        <taxon>Pseudomonadota</taxon>
        <taxon>Gammaproteobacteria</taxon>
        <taxon>Legionellales</taxon>
        <taxon>Legionellaceae</taxon>
        <taxon>Legionella</taxon>
    </lineage>
</organism>
<reference evidence="1 2" key="1">
    <citation type="submission" date="2018-06" db="EMBL/GenBank/DDBJ databases">
        <authorList>
            <consortium name="Pathogen Informatics"/>
            <person name="Doyle S."/>
        </authorList>
    </citation>
    <scope>NUCLEOTIDE SEQUENCE [LARGE SCALE GENOMIC DNA]</scope>
    <source>
        <strain evidence="1 2">NCTC13292</strain>
    </source>
</reference>
<dbReference type="OrthoDB" id="5635382at2"/>
<evidence type="ECO:0000313" key="2">
    <source>
        <dbReference type="Proteomes" id="UP000254677"/>
    </source>
</evidence>
<dbReference type="Proteomes" id="UP000254677">
    <property type="component" value="Unassembled WGS sequence"/>
</dbReference>
<evidence type="ECO:0000313" key="1">
    <source>
        <dbReference type="EMBL" id="STX43961.1"/>
    </source>
</evidence>
<dbReference type="InterPro" id="IPR036770">
    <property type="entry name" value="Ankyrin_rpt-contain_sf"/>
</dbReference>
<dbReference type="EMBL" id="UGOA01000001">
    <property type="protein sequence ID" value="STX43961.1"/>
    <property type="molecule type" value="Genomic_DNA"/>
</dbReference>
<dbReference type="SUPFAM" id="SSF48403">
    <property type="entry name" value="Ankyrin repeat"/>
    <property type="match status" value="1"/>
</dbReference>
<keyword evidence="2" id="KW-1185">Reference proteome</keyword>
<name>A0A378JAG8_9GAMM</name>
<dbReference type="RefSeq" id="WP_115222060.1">
    <property type="nucleotide sequence ID" value="NZ_UGOA01000001.1"/>
</dbReference>
<accession>A0A378JAG8</accession>
<protein>
    <submittedName>
        <fullName evidence="1">Uncharacterized protein</fullName>
    </submittedName>
</protein>
<proteinExistence type="predicted"/>